<dbReference type="GO" id="GO:0005886">
    <property type="term" value="C:plasma membrane"/>
    <property type="evidence" value="ECO:0007669"/>
    <property type="project" value="TreeGrafter"/>
</dbReference>
<accession>A0A1X0XKI9</accession>
<dbReference type="InterPro" id="IPR029787">
    <property type="entry name" value="Nucleotide_cyclase"/>
</dbReference>
<dbReference type="CDD" id="cd01949">
    <property type="entry name" value="GGDEF"/>
    <property type="match status" value="1"/>
</dbReference>
<evidence type="ECO:0000313" key="2">
    <source>
        <dbReference type="Proteomes" id="UP000676478"/>
    </source>
</evidence>
<evidence type="ECO:0000313" key="1">
    <source>
        <dbReference type="EMBL" id="MBS1010895.1"/>
    </source>
</evidence>
<dbReference type="GO" id="GO:0043709">
    <property type="term" value="P:cell adhesion involved in single-species biofilm formation"/>
    <property type="evidence" value="ECO:0007669"/>
    <property type="project" value="TreeGrafter"/>
</dbReference>
<dbReference type="SMART" id="SM00267">
    <property type="entry name" value="GGDEF"/>
    <property type="match status" value="1"/>
</dbReference>
<proteinExistence type="predicted"/>
<dbReference type="EMBL" id="JAERKF010000009">
    <property type="protein sequence ID" value="MBS1010895.1"/>
    <property type="molecule type" value="Genomic_DNA"/>
</dbReference>
<dbReference type="Pfam" id="PF00990">
    <property type="entry name" value="GGDEF"/>
    <property type="match status" value="1"/>
</dbReference>
<dbReference type="NCBIfam" id="TIGR00254">
    <property type="entry name" value="GGDEF"/>
    <property type="match status" value="1"/>
</dbReference>
<name>A0A1X0XKI9_LEVBR</name>
<dbReference type="InterPro" id="IPR043128">
    <property type="entry name" value="Rev_trsase/Diguanyl_cyclase"/>
</dbReference>
<dbReference type="AlphaFoldDB" id="A0A1X0XKI9"/>
<protein>
    <submittedName>
        <fullName evidence="1">GGDEF domain-containing protein</fullName>
    </submittedName>
</protein>
<dbReference type="PANTHER" id="PTHR45138">
    <property type="entry name" value="REGULATORY COMPONENTS OF SENSORY TRANSDUCTION SYSTEM"/>
    <property type="match status" value="1"/>
</dbReference>
<sequence length="374" mass="43757">MSWTMWLVPPIITSIFFVLGVITLYWSIFTWATTKAESQSKPVNVQKVQIAVGTICAIISVFALQLLVRDSHLGWTFVNFQLLLLLFVAYFLQLKIPYWLVFVVAIGFMLMNGNVTAPLSWVFTLVFVAFYMVAYQHSVHLWRWPYPRYILVALSFGMILWFLVKMRFHLPWVTYWIEIADYAFLATLMYGYFKIQDKDRRIKDRLFQSANWDALTHVQNYAAYDRAISYHFSRSLIRHNNLTMAMFDIDHFKCVNDTYGHLAGDEVLKQVSSTVVDVLKEKDEQIVLYRTGGEEFNVIFPGYTVAQAQPLVQEFFDRVKALRIPYNDVELNVTISVGVSSLHRTDHNPLDFYKRVDSHLYRSKKMGRQQITLE</sequence>
<organism evidence="1 2">
    <name type="scientific">Levilactobacillus brevis</name>
    <name type="common">Lactobacillus brevis</name>
    <dbReference type="NCBI Taxonomy" id="1580"/>
    <lineage>
        <taxon>Bacteria</taxon>
        <taxon>Bacillati</taxon>
        <taxon>Bacillota</taxon>
        <taxon>Bacilli</taxon>
        <taxon>Lactobacillales</taxon>
        <taxon>Lactobacillaceae</taxon>
        <taxon>Levilactobacillus</taxon>
    </lineage>
</organism>
<dbReference type="InterPro" id="IPR050469">
    <property type="entry name" value="Diguanylate_Cyclase"/>
</dbReference>
<dbReference type="SUPFAM" id="SSF55073">
    <property type="entry name" value="Nucleotide cyclase"/>
    <property type="match status" value="1"/>
</dbReference>
<dbReference type="PROSITE" id="PS50887">
    <property type="entry name" value="GGDEF"/>
    <property type="match status" value="1"/>
</dbReference>
<dbReference type="Gene3D" id="3.30.70.270">
    <property type="match status" value="1"/>
</dbReference>
<dbReference type="Proteomes" id="UP000676478">
    <property type="component" value="Unassembled WGS sequence"/>
</dbReference>
<reference evidence="1" key="1">
    <citation type="submission" date="2020-12" db="EMBL/GenBank/DDBJ databases">
        <authorList>
            <person name="Mcmullen J.G."/>
        </authorList>
    </citation>
    <scope>NUCLEOTIDE SEQUENCE</scope>
    <source>
        <strain evidence="1">Dm-2019-70</strain>
    </source>
</reference>
<dbReference type="InterPro" id="IPR000160">
    <property type="entry name" value="GGDEF_dom"/>
</dbReference>
<dbReference type="PANTHER" id="PTHR45138:SF9">
    <property type="entry name" value="DIGUANYLATE CYCLASE DGCM-RELATED"/>
    <property type="match status" value="1"/>
</dbReference>
<reference evidence="1" key="2">
    <citation type="submission" date="2022-09" db="EMBL/GenBank/DDBJ databases">
        <title>Genome-inferred correspondence between phylogeny and metabolic traits in the wild Drosophila gut microbiome.</title>
        <authorList>
            <person name="Bueno E."/>
            <person name="Blow F."/>
            <person name="Douglas A.E."/>
        </authorList>
    </citation>
    <scope>NUCLEOTIDE SEQUENCE</scope>
    <source>
        <strain evidence="1">Dm-2019-70</strain>
    </source>
</reference>
<dbReference type="GO" id="GO:1902201">
    <property type="term" value="P:negative regulation of bacterial-type flagellum-dependent cell motility"/>
    <property type="evidence" value="ECO:0007669"/>
    <property type="project" value="TreeGrafter"/>
</dbReference>
<dbReference type="RefSeq" id="WP_069360102.1">
    <property type="nucleotide sequence ID" value="NZ_CAKMAP010000004.1"/>
</dbReference>
<dbReference type="GO" id="GO:0052621">
    <property type="term" value="F:diguanylate cyclase activity"/>
    <property type="evidence" value="ECO:0007669"/>
    <property type="project" value="TreeGrafter"/>
</dbReference>
<comment type="caution">
    <text evidence="1">The sequence shown here is derived from an EMBL/GenBank/DDBJ whole genome shotgun (WGS) entry which is preliminary data.</text>
</comment>
<gene>
    <name evidence="1" type="ORF">JK167_08645</name>
</gene>